<keyword evidence="2" id="KW-1185">Reference proteome</keyword>
<dbReference type="EMBL" id="PVNP01000012">
    <property type="protein sequence ID" value="PRO75377.1"/>
    <property type="molecule type" value="Genomic_DNA"/>
</dbReference>
<comment type="caution">
    <text evidence="1">The sequence shown here is derived from an EMBL/GenBank/DDBJ whole genome shotgun (WGS) entry which is preliminary data.</text>
</comment>
<protein>
    <submittedName>
        <fullName evidence="1">Uncharacterized protein</fullName>
    </submittedName>
</protein>
<accession>A0A2S9VFZ4</accession>
<evidence type="ECO:0000313" key="2">
    <source>
        <dbReference type="Proteomes" id="UP000238949"/>
    </source>
</evidence>
<dbReference type="AlphaFoldDB" id="A0A2S9VFZ4"/>
<dbReference type="Proteomes" id="UP000238949">
    <property type="component" value="Unassembled WGS sequence"/>
</dbReference>
<evidence type="ECO:0000313" key="1">
    <source>
        <dbReference type="EMBL" id="PRO75377.1"/>
    </source>
</evidence>
<gene>
    <name evidence="1" type="ORF">C6Y40_01455</name>
</gene>
<proteinExistence type="predicted"/>
<name>A0A2S9VFZ4_9ALTE</name>
<reference evidence="2" key="1">
    <citation type="journal article" date="2020" name="Int. J. Syst. Evol. Microbiol.">
        <title>Alteromonas alba sp. nov., a marine bacterium isolated from the seawater of the West Pacific Ocean.</title>
        <authorList>
            <person name="Sun C."/>
            <person name="Wu Y.-H."/>
            <person name="Xamxidin M."/>
            <person name="Cheng H."/>
            <person name="Xu X.-W."/>
        </authorList>
    </citation>
    <scope>NUCLEOTIDE SEQUENCE [LARGE SCALE GENOMIC DNA]</scope>
    <source>
        <strain evidence="2">190</strain>
    </source>
</reference>
<dbReference type="OrthoDB" id="8900369at2"/>
<sequence length="119" mass="13456">MTQHIAKALVTSANLKQQIRTACHPDDPQLLKRYINLALDSANIAGASSEKIRILLDCAALLLETACDQKVVLSWRYQCLDQIYRPLLAAEKQSITAGDHHRVRQFSHLFTHLTPTFFN</sequence>
<organism evidence="1 2">
    <name type="scientific">Alteromonas alba</name>
    <dbReference type="NCBI Taxonomy" id="2079529"/>
    <lineage>
        <taxon>Bacteria</taxon>
        <taxon>Pseudomonadati</taxon>
        <taxon>Pseudomonadota</taxon>
        <taxon>Gammaproteobacteria</taxon>
        <taxon>Alteromonadales</taxon>
        <taxon>Alteromonadaceae</taxon>
        <taxon>Alteromonas/Salinimonas group</taxon>
        <taxon>Alteromonas</taxon>
    </lineage>
</organism>
<dbReference type="RefSeq" id="WP_105932990.1">
    <property type="nucleotide sequence ID" value="NZ_PVNP01000012.1"/>
</dbReference>